<protein>
    <recommendedName>
        <fullName evidence="4">DUF5105 domain-containing protein</fullName>
    </recommendedName>
</protein>
<feature type="signal peptide" evidence="1">
    <location>
        <begin position="1"/>
        <end position="20"/>
    </location>
</feature>
<dbReference type="eggNOG" id="ENOG502ZUZ8">
    <property type="taxonomic scope" value="Bacteria"/>
</dbReference>
<feature type="chain" id="PRO_5039100238" description="DUF5105 domain-containing protein" evidence="1">
    <location>
        <begin position="21"/>
        <end position="203"/>
    </location>
</feature>
<accession>A0A0B2JYP3</accession>
<evidence type="ECO:0000313" key="2">
    <source>
        <dbReference type="EMBL" id="KHM52684.1"/>
    </source>
</evidence>
<name>A0A0B2JYP3_9FIRM</name>
<dbReference type="STRING" id="82374.NZ47_03190"/>
<proteinExistence type="predicted"/>
<reference evidence="2 3" key="1">
    <citation type="journal article" date="2013" name="PLoS ONE">
        <title>Identification and characterization of three novel lipases belonging to families II and V from Anaerovibrio lipolyticus 5ST.</title>
        <authorList>
            <person name="Prive F."/>
            <person name="Kaderbhai N.N."/>
            <person name="Girdwood S."/>
            <person name="Worgan H.J."/>
            <person name="Pinloche E."/>
            <person name="Scollan N.D."/>
            <person name="Huws S.A."/>
            <person name="Newbold C.J."/>
        </authorList>
    </citation>
    <scope>NUCLEOTIDE SEQUENCE [LARGE SCALE GENOMIC DNA]</scope>
    <source>
        <strain evidence="2 3">5S</strain>
    </source>
</reference>
<dbReference type="AlphaFoldDB" id="A0A0B2JYP3"/>
<organism evidence="2 3">
    <name type="scientific">Anaerovibrio lipolyticus</name>
    <dbReference type="NCBI Taxonomy" id="82374"/>
    <lineage>
        <taxon>Bacteria</taxon>
        <taxon>Bacillati</taxon>
        <taxon>Bacillota</taxon>
        <taxon>Negativicutes</taxon>
        <taxon>Selenomonadales</taxon>
        <taxon>Selenomonadaceae</taxon>
        <taxon>Anaerovibrio</taxon>
    </lineage>
</organism>
<keyword evidence="1" id="KW-0732">Signal</keyword>
<sequence>MRKNLLLVSLFVVVCMICTACSLTREKADVGIKNLATAMLQLDAKALNKYDDSINVEEDFMNAFVPSFQRSSGDLLTKDQARKIGKEMVAKLAQLEVKSSTIVSEKDDEADVKITFEKYDSNVLVADPTAEESKKLQGAVGSKAALQEALTDIFVNRLQSAPKSGTADITVKCKYNKEKKVWMPTDMEKFAEDLYSKAWEIKD</sequence>
<keyword evidence="3" id="KW-1185">Reference proteome</keyword>
<dbReference type="Proteomes" id="UP000030993">
    <property type="component" value="Unassembled WGS sequence"/>
</dbReference>
<evidence type="ECO:0000313" key="3">
    <source>
        <dbReference type="Proteomes" id="UP000030993"/>
    </source>
</evidence>
<dbReference type="RefSeq" id="WP_039206357.1">
    <property type="nucleotide sequence ID" value="NZ_CAMKSO010000098.1"/>
</dbReference>
<dbReference type="EMBL" id="JSCE01000065">
    <property type="protein sequence ID" value="KHM52684.1"/>
    <property type="molecule type" value="Genomic_DNA"/>
</dbReference>
<gene>
    <name evidence="2" type="ORF">NZ47_03190</name>
</gene>
<evidence type="ECO:0000256" key="1">
    <source>
        <dbReference type="SAM" id="SignalP"/>
    </source>
</evidence>
<comment type="caution">
    <text evidence="2">The sequence shown here is derived from an EMBL/GenBank/DDBJ whole genome shotgun (WGS) entry which is preliminary data.</text>
</comment>
<evidence type="ECO:0008006" key="4">
    <source>
        <dbReference type="Google" id="ProtNLM"/>
    </source>
</evidence>